<dbReference type="PANTHER" id="PTHR11434:SF16">
    <property type="entry name" value="NADH-UBIQUINONE OXIDOREDUCTASE CHAIN 4L"/>
    <property type="match status" value="1"/>
</dbReference>
<dbReference type="GO" id="GO:0030964">
    <property type="term" value="C:NADH dehydrogenase complex"/>
    <property type="evidence" value="ECO:0007669"/>
    <property type="project" value="TreeGrafter"/>
</dbReference>
<gene>
    <name evidence="12" type="primary">nad4L</name>
</gene>
<proteinExistence type="inferred from homology"/>
<comment type="catalytic activity">
    <reaction evidence="10">
        <text>a ubiquinone + NADH + 5 H(+)(in) = a ubiquinol + NAD(+) + 4 H(+)(out)</text>
        <dbReference type="Rhea" id="RHEA:29091"/>
        <dbReference type="Rhea" id="RHEA-COMP:9565"/>
        <dbReference type="Rhea" id="RHEA-COMP:9566"/>
        <dbReference type="ChEBI" id="CHEBI:15378"/>
        <dbReference type="ChEBI" id="CHEBI:16389"/>
        <dbReference type="ChEBI" id="CHEBI:17976"/>
        <dbReference type="ChEBI" id="CHEBI:57540"/>
        <dbReference type="ChEBI" id="CHEBI:57945"/>
        <dbReference type="EC" id="7.1.1.2"/>
    </reaction>
</comment>
<dbReference type="InterPro" id="IPR001133">
    <property type="entry name" value="NADH_UbQ_OxRdtase_chain4L/K"/>
</dbReference>
<dbReference type="PANTHER" id="PTHR11434">
    <property type="entry name" value="NADH-UBIQUINONE OXIDOREDUCTASE SUBUNIT ND4L"/>
    <property type="match status" value="1"/>
</dbReference>
<keyword evidence="5 11" id="KW-0812">Transmembrane</keyword>
<evidence type="ECO:0000256" key="11">
    <source>
        <dbReference type="SAM" id="Phobius"/>
    </source>
</evidence>
<evidence type="ECO:0000256" key="10">
    <source>
        <dbReference type="ARBA" id="ARBA00049551"/>
    </source>
</evidence>
<dbReference type="EMBL" id="KF591216">
    <property type="protein sequence ID" value="AHJ10980.1"/>
    <property type="molecule type" value="Genomic_DNA"/>
</dbReference>
<dbReference type="GO" id="GO:0016651">
    <property type="term" value="F:oxidoreductase activity, acting on NAD(P)H"/>
    <property type="evidence" value="ECO:0007669"/>
    <property type="project" value="InterPro"/>
</dbReference>
<evidence type="ECO:0000256" key="8">
    <source>
        <dbReference type="ARBA" id="ARBA00023136"/>
    </source>
</evidence>
<dbReference type="GO" id="GO:0042773">
    <property type="term" value="P:ATP synthesis coupled electron transport"/>
    <property type="evidence" value="ECO:0007669"/>
    <property type="project" value="InterPro"/>
</dbReference>
<dbReference type="HAMAP" id="MF_01456">
    <property type="entry name" value="NDH1_NuoK"/>
    <property type="match status" value="1"/>
</dbReference>
<keyword evidence="6 11" id="KW-1133">Transmembrane helix</keyword>
<dbReference type="FunFam" id="1.10.287.3510:FF:000004">
    <property type="entry name" value="NADH-ubiquinone oxidoreductase chain 4L"/>
    <property type="match status" value="1"/>
</dbReference>
<evidence type="ECO:0000256" key="4">
    <source>
        <dbReference type="ARBA" id="ARBA00022448"/>
    </source>
</evidence>
<organism evidence="12">
    <name type="scientific">Rhizophagus sp. DAOM 213198</name>
    <dbReference type="NCBI Taxonomy" id="1417302"/>
    <lineage>
        <taxon>Eukaryota</taxon>
        <taxon>Fungi</taxon>
        <taxon>Fungi incertae sedis</taxon>
        <taxon>Mucoromycota</taxon>
        <taxon>Glomeromycotina</taxon>
        <taxon>Glomeromycetes</taxon>
        <taxon>Glomerales</taxon>
        <taxon>Glomeraceae</taxon>
        <taxon>Rhizophagus</taxon>
    </lineage>
</organism>
<evidence type="ECO:0000313" key="12">
    <source>
        <dbReference type="EMBL" id="AHJ10980.1"/>
    </source>
</evidence>
<evidence type="ECO:0000256" key="7">
    <source>
        <dbReference type="ARBA" id="ARBA00023128"/>
    </source>
</evidence>
<dbReference type="InterPro" id="IPR039428">
    <property type="entry name" value="NUOK/Mnh_C1-like"/>
</dbReference>
<accession>A0A0A7AMX1</accession>
<evidence type="ECO:0000256" key="9">
    <source>
        <dbReference type="ARBA" id="ARBA00031586"/>
    </source>
</evidence>
<protein>
    <recommendedName>
        <fullName evidence="3">NADH-ubiquinone oxidoreductase chain 4L</fullName>
    </recommendedName>
    <alternativeName>
        <fullName evidence="9">NADH dehydrogenase subunit 4L</fullName>
    </alternativeName>
</protein>
<comment type="similarity">
    <text evidence="2">Belongs to the complex I subunit 4L family.</text>
</comment>
<evidence type="ECO:0000256" key="6">
    <source>
        <dbReference type="ARBA" id="ARBA00022989"/>
    </source>
</evidence>
<dbReference type="NCBIfam" id="NF004320">
    <property type="entry name" value="PRK05715.1-2"/>
    <property type="match status" value="1"/>
</dbReference>
<evidence type="ECO:0000256" key="3">
    <source>
        <dbReference type="ARBA" id="ARBA00016612"/>
    </source>
</evidence>
<evidence type="ECO:0000256" key="5">
    <source>
        <dbReference type="ARBA" id="ARBA00022692"/>
    </source>
</evidence>
<keyword evidence="8 11" id="KW-0472">Membrane</keyword>
<keyword evidence="7 12" id="KW-0496">Mitochondrion</keyword>
<feature type="transmembrane region" description="Helical" evidence="11">
    <location>
        <begin position="55"/>
        <end position="78"/>
    </location>
</feature>
<feature type="transmembrane region" description="Helical" evidence="11">
    <location>
        <begin position="21"/>
        <end position="43"/>
    </location>
</feature>
<reference evidence="12" key="1">
    <citation type="journal article" date="2014" name="Genome Biol. Evol.">
        <title>The mitochondrial genome of the glomeromycete Rhizophagus sp. DAOM 213198 reveals an unusual organization consisting of two circular chromosomes.</title>
        <authorList>
            <person name="Nadimi M."/>
            <person name="Stefani F.O."/>
            <person name="Hijri M."/>
        </authorList>
    </citation>
    <scope>NUCLEOTIDE SEQUENCE</scope>
    <source>
        <strain evidence="12">DAOM213198</strain>
    </source>
</reference>
<dbReference type="Pfam" id="PF00420">
    <property type="entry name" value="Oxidored_q2"/>
    <property type="match status" value="1"/>
</dbReference>
<dbReference type="GO" id="GO:0031966">
    <property type="term" value="C:mitochondrial membrane"/>
    <property type="evidence" value="ECO:0007669"/>
    <property type="project" value="UniProtKB-SubCell"/>
</dbReference>
<evidence type="ECO:0000256" key="1">
    <source>
        <dbReference type="ARBA" id="ARBA00004225"/>
    </source>
</evidence>
<sequence length="91" mass="9941">MFFSLILYLIGLMGFIVNRKNLVLMLLCLELMLLAVALLLLLSSYTFSDILAQGFGIYVIAVAAAESAIGLAIIVAFYRLRGSIAISNPKR</sequence>
<evidence type="ECO:0000256" key="2">
    <source>
        <dbReference type="ARBA" id="ARBA00010519"/>
    </source>
</evidence>
<dbReference type="Gene3D" id="1.10.287.3510">
    <property type="match status" value="1"/>
</dbReference>
<geneLocation type="mitochondrion" evidence="12"/>
<comment type="subcellular location">
    <subcellularLocation>
        <location evidence="1">Mitochondrion membrane</location>
        <topology evidence="1">Multi-pass membrane protein</topology>
    </subcellularLocation>
</comment>
<keyword evidence="4" id="KW-0813">Transport</keyword>
<dbReference type="GO" id="GO:0008137">
    <property type="term" value="F:NADH dehydrogenase (ubiquinone) activity"/>
    <property type="evidence" value="ECO:0007669"/>
    <property type="project" value="UniProtKB-EC"/>
</dbReference>
<name>A0A0A7AMX1_9GLOM</name>
<dbReference type="AlphaFoldDB" id="A0A0A7AMX1"/>